<accession>A4BJI8</accession>
<evidence type="ECO:0000256" key="6">
    <source>
        <dbReference type="ARBA" id="ARBA00022777"/>
    </source>
</evidence>
<keyword evidence="5" id="KW-0808">Transferase</keyword>
<evidence type="ECO:0000256" key="1">
    <source>
        <dbReference type="ARBA" id="ARBA00000085"/>
    </source>
</evidence>
<evidence type="ECO:0000256" key="5">
    <source>
        <dbReference type="ARBA" id="ARBA00022679"/>
    </source>
</evidence>
<dbReference type="Gene3D" id="6.10.340.10">
    <property type="match status" value="1"/>
</dbReference>
<reference evidence="9 10" key="1">
    <citation type="submission" date="2006-02" db="EMBL/GenBank/DDBJ databases">
        <authorList>
            <person name="Pinhassi J."/>
            <person name="Pedros-Alio C."/>
            <person name="Ferriera S."/>
            <person name="Johnson J."/>
            <person name="Kravitz S."/>
            <person name="Halpern A."/>
            <person name="Remington K."/>
            <person name="Beeson K."/>
            <person name="Tran B."/>
            <person name="Rogers Y.-H."/>
            <person name="Friedman R."/>
            <person name="Venter J.C."/>
        </authorList>
    </citation>
    <scope>NUCLEOTIDE SEQUENCE [LARGE SCALE GENOMIC DNA]</scope>
    <source>
        <strain evidence="9 10">MED297</strain>
    </source>
</reference>
<dbReference type="PROSITE" id="PS50885">
    <property type="entry name" value="HAMP"/>
    <property type="match status" value="1"/>
</dbReference>
<comment type="catalytic activity">
    <reaction evidence="1">
        <text>ATP + protein L-histidine = ADP + protein N-phospho-L-histidine.</text>
        <dbReference type="EC" id="2.7.13.3"/>
    </reaction>
</comment>
<dbReference type="HOGENOM" id="CLU_000445_133_5_6"/>
<dbReference type="InterPro" id="IPR003661">
    <property type="entry name" value="HisK_dim/P_dom"/>
</dbReference>
<dbReference type="GO" id="GO:0016020">
    <property type="term" value="C:membrane"/>
    <property type="evidence" value="ECO:0007669"/>
    <property type="project" value="UniProtKB-SubCell"/>
</dbReference>
<name>A4BJI8_9GAMM</name>
<comment type="subcellular location">
    <subcellularLocation>
        <location evidence="2">Membrane</location>
    </subcellularLocation>
</comment>
<dbReference type="Proteomes" id="UP000005953">
    <property type="component" value="Unassembled WGS sequence"/>
</dbReference>
<dbReference type="CDD" id="cd06225">
    <property type="entry name" value="HAMP"/>
    <property type="match status" value="1"/>
</dbReference>
<dbReference type="InterPro" id="IPR036097">
    <property type="entry name" value="HisK_dim/P_sf"/>
</dbReference>
<dbReference type="InterPro" id="IPR003594">
    <property type="entry name" value="HATPase_dom"/>
</dbReference>
<evidence type="ECO:0000256" key="3">
    <source>
        <dbReference type="ARBA" id="ARBA00012438"/>
    </source>
</evidence>
<gene>
    <name evidence="9" type="ORF">MED297_18126</name>
</gene>
<dbReference type="CDD" id="cd00082">
    <property type="entry name" value="HisKA"/>
    <property type="match status" value="1"/>
</dbReference>
<dbReference type="PANTHER" id="PTHR43065:SF47">
    <property type="match status" value="1"/>
</dbReference>
<keyword evidence="6 9" id="KW-0418">Kinase</keyword>
<dbReference type="EC" id="2.7.13.3" evidence="3"/>
<organism evidence="9 10">
    <name type="scientific">Reinekea blandensis MED297</name>
    <dbReference type="NCBI Taxonomy" id="314283"/>
    <lineage>
        <taxon>Bacteria</taxon>
        <taxon>Pseudomonadati</taxon>
        <taxon>Pseudomonadota</taxon>
        <taxon>Gammaproteobacteria</taxon>
        <taxon>Oceanospirillales</taxon>
        <taxon>Saccharospirillaceae</taxon>
        <taxon>Reinekea</taxon>
    </lineage>
</organism>
<keyword evidence="10" id="KW-1185">Reference proteome</keyword>
<comment type="caution">
    <text evidence="9">The sequence shown here is derived from an EMBL/GenBank/DDBJ whole genome shotgun (WGS) entry which is preliminary data.</text>
</comment>
<feature type="domain" description="Histidine kinase" evidence="7">
    <location>
        <begin position="255"/>
        <end position="486"/>
    </location>
</feature>
<keyword evidence="4" id="KW-0597">Phosphoprotein</keyword>
<dbReference type="GO" id="GO:0000155">
    <property type="term" value="F:phosphorelay sensor kinase activity"/>
    <property type="evidence" value="ECO:0007669"/>
    <property type="project" value="InterPro"/>
</dbReference>
<dbReference type="SMART" id="SM00387">
    <property type="entry name" value="HATPase_c"/>
    <property type="match status" value="1"/>
</dbReference>
<evidence type="ECO:0000256" key="4">
    <source>
        <dbReference type="ARBA" id="ARBA00022553"/>
    </source>
</evidence>
<dbReference type="SUPFAM" id="SSF55874">
    <property type="entry name" value="ATPase domain of HSP90 chaperone/DNA topoisomerase II/histidine kinase"/>
    <property type="match status" value="1"/>
</dbReference>
<evidence type="ECO:0000256" key="2">
    <source>
        <dbReference type="ARBA" id="ARBA00004370"/>
    </source>
</evidence>
<dbReference type="SUPFAM" id="SSF158472">
    <property type="entry name" value="HAMP domain-like"/>
    <property type="match status" value="1"/>
</dbReference>
<dbReference type="SUPFAM" id="SSF47384">
    <property type="entry name" value="Homodimeric domain of signal transducing histidine kinase"/>
    <property type="match status" value="1"/>
</dbReference>
<dbReference type="Gene3D" id="3.30.565.10">
    <property type="entry name" value="Histidine kinase-like ATPase, C-terminal domain"/>
    <property type="match status" value="1"/>
</dbReference>
<evidence type="ECO:0000313" key="9">
    <source>
        <dbReference type="EMBL" id="EAR07692.1"/>
    </source>
</evidence>
<dbReference type="SMART" id="SM00304">
    <property type="entry name" value="HAMP"/>
    <property type="match status" value="1"/>
</dbReference>
<dbReference type="InterPro" id="IPR005467">
    <property type="entry name" value="His_kinase_dom"/>
</dbReference>
<dbReference type="PANTHER" id="PTHR43065">
    <property type="entry name" value="SENSOR HISTIDINE KINASE"/>
    <property type="match status" value="1"/>
</dbReference>
<evidence type="ECO:0000313" key="10">
    <source>
        <dbReference type="Proteomes" id="UP000005953"/>
    </source>
</evidence>
<dbReference type="InterPro" id="IPR036890">
    <property type="entry name" value="HATPase_C_sf"/>
</dbReference>
<evidence type="ECO:0000259" key="8">
    <source>
        <dbReference type="PROSITE" id="PS50885"/>
    </source>
</evidence>
<dbReference type="Pfam" id="PF00672">
    <property type="entry name" value="HAMP"/>
    <property type="match status" value="1"/>
</dbReference>
<dbReference type="AlphaFoldDB" id="A4BJI8"/>
<proteinExistence type="predicted"/>
<dbReference type="PRINTS" id="PR00344">
    <property type="entry name" value="BCTRLSENSOR"/>
</dbReference>
<protein>
    <recommendedName>
        <fullName evidence="3">histidine kinase</fullName>
        <ecNumber evidence="3">2.7.13.3</ecNumber>
    </recommendedName>
</protein>
<dbReference type="PROSITE" id="PS50109">
    <property type="entry name" value="HIS_KIN"/>
    <property type="match status" value="1"/>
</dbReference>
<dbReference type="Pfam" id="PF02518">
    <property type="entry name" value="HATPase_c"/>
    <property type="match status" value="1"/>
</dbReference>
<sequence>MVASIIVPAMVMGAIEITSRFQSTINERSRADAQALMEVLKEGLNPPLWSFIAENAEHLIDGVALNEAVNRITVLDTLDEIFVEYHRVGYQPEADAVVIEDDVLRDDRKIGSVLLEYSLEPAREQAWQDTREVLLITLTQVLVSLTVILLVLKWRVTDPLNRIKSFAHQVAAKNFNVEIHVGHDDEFADIAKELDTMRSALKESFDHLEDRVKERTEALTRVNQELTDTVITLEGAKDSLVQTEKLAALGSLVAGVSHELNTPIGNGRVMSTALYQTTLQLKTLFEQGKMSRSMFENALDEILQGTGLIERNLQKAINLVESFKNIAVDRTSDQRRRFYINEFLMEIESTLHHIFRSRPHELVIDLGDDVELNSFPGVLSQIISNLINNALMHGFDQQDHGTVIVRNRHSKDRLLIEIIDDGIGMSEPTLKRIFEPFFTTKMGKGGSGLGMHIVHNLVSGPLGGQLDVESELGKGTTVRIDIPLRAPIRDHEQSNPIPSG</sequence>
<evidence type="ECO:0000259" key="7">
    <source>
        <dbReference type="PROSITE" id="PS50109"/>
    </source>
</evidence>
<dbReference type="InterPro" id="IPR003660">
    <property type="entry name" value="HAMP_dom"/>
</dbReference>
<dbReference type="InterPro" id="IPR004358">
    <property type="entry name" value="Sig_transdc_His_kin-like_C"/>
</dbReference>
<dbReference type="Gene3D" id="1.10.287.130">
    <property type="match status" value="1"/>
</dbReference>
<dbReference type="STRING" id="314283.MED297_18126"/>
<dbReference type="EMBL" id="AAOE01000034">
    <property type="protein sequence ID" value="EAR07692.1"/>
    <property type="molecule type" value="Genomic_DNA"/>
</dbReference>
<feature type="domain" description="HAMP" evidence="8">
    <location>
        <begin position="154"/>
        <end position="206"/>
    </location>
</feature>
<dbReference type="CDD" id="cd00075">
    <property type="entry name" value="HATPase"/>
    <property type="match status" value="1"/>
</dbReference>